<name>A0ACC0VVQ7_9STRA</name>
<accession>A0ACC0VVQ7</accession>
<evidence type="ECO:0000313" key="2">
    <source>
        <dbReference type="Proteomes" id="UP001163321"/>
    </source>
</evidence>
<dbReference type="Proteomes" id="UP001163321">
    <property type="component" value="Chromosome 7"/>
</dbReference>
<reference evidence="1 2" key="1">
    <citation type="journal article" date="2022" name="bioRxiv">
        <title>The genome of the oomycete Peronosclerospora sorghi, a cosmopolitan pathogen of maize and sorghum, is inflated with dispersed pseudogenes.</title>
        <authorList>
            <person name="Fletcher K."/>
            <person name="Martin F."/>
            <person name="Isakeit T."/>
            <person name="Cavanaugh K."/>
            <person name="Magill C."/>
            <person name="Michelmore R."/>
        </authorList>
    </citation>
    <scope>NUCLEOTIDE SEQUENCE [LARGE SCALE GENOMIC DNA]</scope>
    <source>
        <strain evidence="1">P6</strain>
    </source>
</reference>
<protein>
    <submittedName>
        <fullName evidence="1">Uncharacterized protein</fullName>
    </submittedName>
</protein>
<comment type="caution">
    <text evidence="1">The sequence shown here is derived from an EMBL/GenBank/DDBJ whole genome shotgun (WGS) entry which is preliminary data.</text>
</comment>
<sequence>MEMVVSPRMSSSYGYHLTNPFGLRTNVWTSYTCVSEASIVVCAFPFERMTRNAWIPFHEPPTSAKDDEHPLYPTFFL</sequence>
<gene>
    <name evidence="1" type="ORF">PsorP6_015184</name>
</gene>
<organism evidence="1 2">
    <name type="scientific">Peronosclerospora sorghi</name>
    <dbReference type="NCBI Taxonomy" id="230839"/>
    <lineage>
        <taxon>Eukaryota</taxon>
        <taxon>Sar</taxon>
        <taxon>Stramenopiles</taxon>
        <taxon>Oomycota</taxon>
        <taxon>Peronosporomycetes</taxon>
        <taxon>Peronosporales</taxon>
        <taxon>Peronosporaceae</taxon>
        <taxon>Peronosclerospora</taxon>
    </lineage>
</organism>
<dbReference type="EMBL" id="CM047586">
    <property type="protein sequence ID" value="KAI9909546.1"/>
    <property type="molecule type" value="Genomic_DNA"/>
</dbReference>
<proteinExistence type="predicted"/>
<keyword evidence="2" id="KW-1185">Reference proteome</keyword>
<evidence type="ECO:0000313" key="1">
    <source>
        <dbReference type="EMBL" id="KAI9909546.1"/>
    </source>
</evidence>